<evidence type="ECO:0000313" key="1">
    <source>
        <dbReference type="EMBL" id="UTI66897.1"/>
    </source>
</evidence>
<protein>
    <submittedName>
        <fullName evidence="1">Uncharacterized protein</fullName>
    </submittedName>
</protein>
<proteinExistence type="predicted"/>
<dbReference type="EMBL" id="CP098502">
    <property type="protein sequence ID" value="UTI66897.1"/>
    <property type="molecule type" value="Genomic_DNA"/>
</dbReference>
<organism evidence="1 2">
    <name type="scientific">Paraconexibacter antarcticus</name>
    <dbReference type="NCBI Taxonomy" id="2949664"/>
    <lineage>
        <taxon>Bacteria</taxon>
        <taxon>Bacillati</taxon>
        <taxon>Actinomycetota</taxon>
        <taxon>Thermoleophilia</taxon>
        <taxon>Solirubrobacterales</taxon>
        <taxon>Paraconexibacteraceae</taxon>
        <taxon>Paraconexibacter</taxon>
    </lineage>
</organism>
<name>A0ABY5E233_9ACTN</name>
<reference evidence="1 2" key="1">
    <citation type="submission" date="2022-06" db="EMBL/GenBank/DDBJ databases">
        <title>Paraconexibacter antarcticus.</title>
        <authorList>
            <person name="Kim C.S."/>
        </authorList>
    </citation>
    <scope>NUCLEOTIDE SEQUENCE [LARGE SCALE GENOMIC DNA]</scope>
    <source>
        <strain evidence="1 2">02-257</strain>
    </source>
</reference>
<gene>
    <name evidence="1" type="ORF">NBH00_11965</name>
</gene>
<dbReference type="Proteomes" id="UP001056035">
    <property type="component" value="Chromosome"/>
</dbReference>
<evidence type="ECO:0000313" key="2">
    <source>
        <dbReference type="Proteomes" id="UP001056035"/>
    </source>
</evidence>
<keyword evidence="2" id="KW-1185">Reference proteome</keyword>
<accession>A0ABY5E233</accession>
<sequence>MTLREALADLVAETKNSRIGDPVPHSWTVTTSPEDLRAVKEVEVPRDCGVRRAQGCRDFLDGGLIMAVEVVENLDPHRLGEQREPLGNQVHRKLVQGATSFAFHYLSLQA</sequence>